<feature type="region of interest" description="Disordered" evidence="11">
    <location>
        <begin position="595"/>
        <end position="728"/>
    </location>
</feature>
<feature type="region of interest" description="Disordered" evidence="11">
    <location>
        <begin position="339"/>
        <end position="419"/>
    </location>
</feature>
<evidence type="ECO:0000256" key="2">
    <source>
        <dbReference type="ARBA" id="ARBA00004496"/>
    </source>
</evidence>
<evidence type="ECO:0000256" key="9">
    <source>
        <dbReference type="ARBA" id="ARBA00023006"/>
    </source>
</evidence>
<dbReference type="Gene3D" id="6.10.140.1900">
    <property type="match status" value="1"/>
</dbReference>
<comment type="subcellular location">
    <subcellularLocation>
        <location evidence="2">Cytoplasm</location>
    </subcellularLocation>
    <subcellularLocation>
        <location evidence="1">Preautophagosomal structure</location>
    </subcellularLocation>
</comment>
<feature type="domain" description="Autophagy-related protein 13 N-terminal" evidence="12">
    <location>
        <begin position="76"/>
        <end position="308"/>
    </location>
</feature>
<feature type="compositionally biased region" description="Polar residues" evidence="11">
    <location>
        <begin position="365"/>
        <end position="376"/>
    </location>
</feature>
<evidence type="ECO:0000256" key="1">
    <source>
        <dbReference type="ARBA" id="ARBA00004329"/>
    </source>
</evidence>
<feature type="region of interest" description="Disordered" evidence="11">
    <location>
        <begin position="1"/>
        <end position="65"/>
    </location>
</feature>
<evidence type="ECO:0000256" key="10">
    <source>
        <dbReference type="RuleBase" id="RU361214"/>
    </source>
</evidence>
<keyword evidence="6" id="KW-0813">Transport</keyword>
<keyword evidence="14" id="KW-1185">Reference proteome</keyword>
<feature type="compositionally biased region" description="Low complexity" evidence="11">
    <location>
        <begin position="608"/>
        <end position="628"/>
    </location>
</feature>
<feature type="compositionally biased region" description="Polar residues" evidence="11">
    <location>
        <begin position="502"/>
        <end position="511"/>
    </location>
</feature>
<feature type="compositionally biased region" description="Polar residues" evidence="11">
    <location>
        <begin position="792"/>
        <end position="805"/>
    </location>
</feature>
<comment type="subunit">
    <text evidence="4">Interacts with ATG1 to form the ATG1-ATG13 kinase complex.</text>
</comment>
<dbReference type="InterPro" id="IPR040182">
    <property type="entry name" value="ATG13"/>
</dbReference>
<dbReference type="Pfam" id="PF10033">
    <property type="entry name" value="ATG13"/>
    <property type="match status" value="1"/>
</dbReference>
<comment type="similarity">
    <text evidence="3 10">Belongs to the ATG13 family. Fungi subfamily.</text>
</comment>
<dbReference type="GO" id="GO:0005829">
    <property type="term" value="C:cytosol"/>
    <property type="evidence" value="ECO:0007669"/>
    <property type="project" value="TreeGrafter"/>
</dbReference>
<dbReference type="GO" id="GO:0034727">
    <property type="term" value="P:piecemeal microautophagy of the nucleus"/>
    <property type="evidence" value="ECO:0007669"/>
    <property type="project" value="TreeGrafter"/>
</dbReference>
<dbReference type="PANTHER" id="PTHR13430">
    <property type="match status" value="1"/>
</dbReference>
<evidence type="ECO:0000259" key="12">
    <source>
        <dbReference type="Pfam" id="PF10033"/>
    </source>
</evidence>
<keyword evidence="8" id="KW-0653">Protein transport</keyword>
<feature type="compositionally biased region" description="Basic and acidic residues" evidence="11">
    <location>
        <begin position="891"/>
        <end position="906"/>
    </location>
</feature>
<evidence type="ECO:0000313" key="13">
    <source>
        <dbReference type="EMBL" id="KAA8565944.1"/>
    </source>
</evidence>
<dbReference type="Proteomes" id="UP000322873">
    <property type="component" value="Unassembled WGS sequence"/>
</dbReference>
<name>A0A5M9J912_MONFR</name>
<dbReference type="GO" id="GO:0034497">
    <property type="term" value="P:protein localization to phagophore assembly site"/>
    <property type="evidence" value="ECO:0007669"/>
    <property type="project" value="TreeGrafter"/>
</dbReference>
<sequence length="1000" mass="107223">MHQYPRSSPITASPASSPRTNPTRTNNPREESRTGHSRTTPDMPHYQEVDDASGDSGVMATTGPSPEAIRKLDQIIQNFHIKAAIIVLGSRVALPIVFTKEGPKKTNKWFQIETDDTDAYRDELYTWRTCGGFQNRPPPLIIETYLDTSHLTSSQRLVIVDDLGKRWDALDALSNSSGSSDGGSEVILERWKIELRDVPGEQTHDFGSILPNIYKKCIVFFRALYSTAKLVPAWKFKKNLGKNGSPTSALIINCRITTGDTQSRRIDGLKQPIFDHNGPVTSTYLLGKTDTPAGPIFAEVTYRNDCNFRVDDSESLLSSRFMGADEHFFTPSLAARGDLSRRRSLKQTEMGSLPTHKQLADDSGPVQTYGSLSTFHGNAPPRGSSPISALRAQRPMGSDTSSPPVGSLPPSRPLIGSKGSLKSLEGIAMARRPSLSFQPFKAGSLSSSPSRATYAGETLPASPGSLPRVSGISALAQARNRSSLTAGMPATLRGGPAVSDNAIPTSVSSSPKPAPIVRYSSSFSHRRGRSSYGGASKLVDDDQGSSGKQSLSSSVQPGSGILAEAGTGGIKKTLQSFEPSGEASRKRATAQLSKFQSMRESHNALTDSMASSTMLQRSSSSSSRQLSSVPPMVAATSFSVSSSPGKPISPHTPHTPAIPSRLSANSIAEYDQPRRISRRSRTTEARLEDVQDNNDSSNDAGTTAIDIPTSPRPYYPHNRRSSSVAQQHRSMAIEDDLGDVPFGVHRSISLGADDREPPSLSALLNIGQASDDATSPNSQSPSLHQTAPRISDGSTAMSRQGSSSLEAHDSEVPQLSRFSGPGSANSPYRPRLGKSGGRGVTPPQTGSFSSLLVDRGSASGSERAGGGRYSFSRGMGPYEPDDEPLLFDMSEIGRDVSRRSIDEPRGGYEASRGGDSGSSSRRGSRWGRFQQLMHHTSFTIIRDMFHRAASRLNPFATMFSLIDSPRGSKWGIGFLWGVSLAVFIFPDTNASGNGGGSVIN</sequence>
<protein>
    <recommendedName>
        <fullName evidence="5 10">Autophagy-related protein 13</fullName>
    </recommendedName>
</protein>
<evidence type="ECO:0000256" key="4">
    <source>
        <dbReference type="ARBA" id="ARBA00011848"/>
    </source>
</evidence>
<dbReference type="GO" id="GO:0000423">
    <property type="term" value="P:mitophagy"/>
    <property type="evidence" value="ECO:0007669"/>
    <property type="project" value="TreeGrafter"/>
</dbReference>
<comment type="caution">
    <text evidence="13">The sequence shown here is derived from an EMBL/GenBank/DDBJ whole genome shotgun (WGS) entry which is preliminary data.</text>
</comment>
<dbReference type="InterPro" id="IPR018731">
    <property type="entry name" value="Atg13_N"/>
</dbReference>
<feature type="compositionally biased region" description="Low complexity" evidence="11">
    <location>
        <begin position="544"/>
        <end position="556"/>
    </location>
</feature>
<evidence type="ECO:0000256" key="5">
    <source>
        <dbReference type="ARBA" id="ARBA00013801"/>
    </source>
</evidence>
<feature type="compositionally biased region" description="Low complexity" evidence="11">
    <location>
        <begin position="1"/>
        <end position="26"/>
    </location>
</feature>
<dbReference type="PANTHER" id="PTHR13430:SF4">
    <property type="entry name" value="AUTOPHAGY-RELATED PROTEIN 13"/>
    <property type="match status" value="1"/>
</dbReference>
<dbReference type="InterPro" id="IPR036570">
    <property type="entry name" value="HORMA_dom_sf"/>
</dbReference>
<evidence type="ECO:0000256" key="7">
    <source>
        <dbReference type="ARBA" id="ARBA00022490"/>
    </source>
</evidence>
<dbReference type="GO" id="GO:0000407">
    <property type="term" value="C:phagophore assembly site"/>
    <property type="evidence" value="ECO:0007669"/>
    <property type="project" value="UniProtKB-SubCell"/>
</dbReference>
<feature type="compositionally biased region" description="Polar residues" evidence="11">
    <location>
        <begin position="769"/>
        <end position="785"/>
    </location>
</feature>
<feature type="region of interest" description="Disordered" evidence="11">
    <location>
        <begin position="495"/>
        <end position="567"/>
    </location>
</feature>
<organism evidence="13 14">
    <name type="scientific">Monilinia fructicola</name>
    <name type="common">Brown rot fungus</name>
    <name type="synonym">Ciboria fructicola</name>
    <dbReference type="NCBI Taxonomy" id="38448"/>
    <lineage>
        <taxon>Eukaryota</taxon>
        <taxon>Fungi</taxon>
        <taxon>Dikarya</taxon>
        <taxon>Ascomycota</taxon>
        <taxon>Pezizomycotina</taxon>
        <taxon>Leotiomycetes</taxon>
        <taxon>Helotiales</taxon>
        <taxon>Sclerotiniaceae</taxon>
        <taxon>Monilinia</taxon>
    </lineage>
</organism>
<keyword evidence="7" id="KW-0963">Cytoplasm</keyword>
<reference evidence="13 14" key="1">
    <citation type="submission" date="2019-06" db="EMBL/GenBank/DDBJ databases">
        <title>Genome Sequence of the Brown Rot Fungal Pathogen Monilinia fructicola.</title>
        <authorList>
            <person name="De Miccolis Angelini R.M."/>
            <person name="Landi L."/>
            <person name="Abate D."/>
            <person name="Pollastro S."/>
            <person name="Romanazzi G."/>
            <person name="Faretra F."/>
        </authorList>
    </citation>
    <scope>NUCLEOTIDE SEQUENCE [LARGE SCALE GENOMIC DNA]</scope>
    <source>
        <strain evidence="13 14">Mfrc123</strain>
    </source>
</reference>
<evidence type="ECO:0000256" key="3">
    <source>
        <dbReference type="ARBA" id="ARBA00005246"/>
    </source>
</evidence>
<accession>A0A5M9J912</accession>
<evidence type="ECO:0000313" key="14">
    <source>
        <dbReference type="Proteomes" id="UP000322873"/>
    </source>
</evidence>
<dbReference type="EMBL" id="VICG01000013">
    <property type="protein sequence ID" value="KAA8565944.1"/>
    <property type="molecule type" value="Genomic_DNA"/>
</dbReference>
<dbReference type="Gene3D" id="3.30.900.10">
    <property type="entry name" value="HORMA domain"/>
    <property type="match status" value="1"/>
</dbReference>
<evidence type="ECO:0000256" key="6">
    <source>
        <dbReference type="ARBA" id="ARBA00022448"/>
    </source>
</evidence>
<gene>
    <name evidence="13" type="ORF">EYC84_009753</name>
</gene>
<keyword evidence="9 10" id="KW-0072">Autophagy</keyword>
<dbReference type="GO" id="GO:1990316">
    <property type="term" value="C:Atg1/ULK1 kinase complex"/>
    <property type="evidence" value="ECO:0007669"/>
    <property type="project" value="InterPro"/>
</dbReference>
<proteinExistence type="inferred from homology"/>
<evidence type="ECO:0000256" key="8">
    <source>
        <dbReference type="ARBA" id="ARBA00022927"/>
    </source>
</evidence>
<feature type="region of interest" description="Disordered" evidence="11">
    <location>
        <begin position="769"/>
        <end position="924"/>
    </location>
</feature>
<evidence type="ECO:0000256" key="11">
    <source>
        <dbReference type="SAM" id="MobiDB-lite"/>
    </source>
</evidence>
<feature type="region of interest" description="Disordered" evidence="11">
    <location>
        <begin position="438"/>
        <end position="459"/>
    </location>
</feature>
<dbReference type="AlphaFoldDB" id="A0A5M9J912"/>
<dbReference type="FunFam" id="3.30.900.10:FF:000010">
    <property type="entry name" value="Autophagy-related protein 13"/>
    <property type="match status" value="1"/>
</dbReference>
<feature type="compositionally biased region" description="Low complexity" evidence="11">
    <location>
        <begin position="911"/>
        <end position="921"/>
    </location>
</feature>
<dbReference type="VEuPathDB" id="FungiDB:MFRU_022g00710"/>
<dbReference type="GO" id="GO:0015031">
    <property type="term" value="P:protein transport"/>
    <property type="evidence" value="ECO:0007669"/>
    <property type="project" value="UniProtKB-KW"/>
</dbReference>